<feature type="region of interest" description="Disordered" evidence="1">
    <location>
        <begin position="106"/>
        <end position="126"/>
    </location>
</feature>
<dbReference type="KEGG" id="qso:IRL76_00445"/>
<feature type="compositionally biased region" description="Basic residues" evidence="1">
    <location>
        <begin position="1"/>
        <end position="10"/>
    </location>
</feature>
<dbReference type="EMBL" id="CP064654">
    <property type="protein sequence ID" value="QPC99096.1"/>
    <property type="molecule type" value="Genomic_DNA"/>
</dbReference>
<name>A0A7S8F4Q5_9SPHN</name>
<evidence type="ECO:0000313" key="3">
    <source>
        <dbReference type="Proteomes" id="UP000594459"/>
    </source>
</evidence>
<reference evidence="2 3" key="1">
    <citation type="submission" date="2020-11" db="EMBL/GenBank/DDBJ databases">
        <title>The genome sequence of Erythrobacter sp. 6D36.</title>
        <authorList>
            <person name="Liu Y."/>
        </authorList>
    </citation>
    <scope>NUCLEOTIDE SEQUENCE [LARGE SCALE GENOMIC DNA]</scope>
    <source>
        <strain evidence="2 3">6D36</strain>
    </source>
</reference>
<organism evidence="2 3">
    <name type="scientific">Qipengyuania soli</name>
    <dbReference type="NCBI Taxonomy" id="2782568"/>
    <lineage>
        <taxon>Bacteria</taxon>
        <taxon>Pseudomonadati</taxon>
        <taxon>Pseudomonadota</taxon>
        <taxon>Alphaproteobacteria</taxon>
        <taxon>Sphingomonadales</taxon>
        <taxon>Erythrobacteraceae</taxon>
        <taxon>Qipengyuania</taxon>
    </lineage>
</organism>
<accession>A0A7S8F4Q5</accession>
<dbReference type="Proteomes" id="UP000594459">
    <property type="component" value="Chromosome"/>
</dbReference>
<gene>
    <name evidence="2" type="ORF">IRL76_00445</name>
</gene>
<dbReference type="RefSeq" id="WP_200982150.1">
    <property type="nucleotide sequence ID" value="NZ_CP064654.1"/>
</dbReference>
<evidence type="ECO:0000256" key="1">
    <source>
        <dbReference type="SAM" id="MobiDB-lite"/>
    </source>
</evidence>
<feature type="region of interest" description="Disordered" evidence="1">
    <location>
        <begin position="1"/>
        <end position="22"/>
    </location>
</feature>
<dbReference type="AlphaFoldDB" id="A0A7S8F4Q5"/>
<sequence>MAKRKNRKPTTKGAKVPGPTENPLTNLMLADVAIRAGSYIVRRTVEKGFLRGRYGKEAARDIIQNKTLGQTVVSFGLARLATRNLPGAIIVGGGALAKTLYDRRKSKRKQQAEGDAQLIEQAQSEE</sequence>
<keyword evidence="3" id="KW-1185">Reference proteome</keyword>
<evidence type="ECO:0000313" key="2">
    <source>
        <dbReference type="EMBL" id="QPC99096.1"/>
    </source>
</evidence>
<proteinExistence type="predicted"/>
<protein>
    <recommendedName>
        <fullName evidence="4">DUF4235 domain-containing protein</fullName>
    </recommendedName>
</protein>
<evidence type="ECO:0008006" key="4">
    <source>
        <dbReference type="Google" id="ProtNLM"/>
    </source>
</evidence>